<dbReference type="PANTHER" id="PTHR12455">
    <property type="entry name" value="NUCLEOLAR COMPLEX PROTEIN 4"/>
    <property type="match status" value="1"/>
</dbReference>
<proteinExistence type="inferred from homology"/>
<dbReference type="AlphaFoldDB" id="A0AAV4GZI9"/>
<dbReference type="GO" id="GO:0030692">
    <property type="term" value="C:Noc4p-Nop14p complex"/>
    <property type="evidence" value="ECO:0007669"/>
    <property type="project" value="TreeGrafter"/>
</dbReference>
<dbReference type="SUPFAM" id="SSF48371">
    <property type="entry name" value="ARM repeat"/>
    <property type="match status" value="1"/>
</dbReference>
<name>A0AAV4GZI9_9GAST</name>
<accession>A0AAV4GZI9</accession>
<evidence type="ECO:0000313" key="7">
    <source>
        <dbReference type="Proteomes" id="UP000762676"/>
    </source>
</evidence>
<evidence type="ECO:0000256" key="3">
    <source>
        <dbReference type="ARBA" id="ARBA00022692"/>
    </source>
</evidence>
<gene>
    <name evidence="6" type="ORF">ElyMa_006156400</name>
</gene>
<dbReference type="InterPro" id="IPR016024">
    <property type="entry name" value="ARM-type_fold"/>
</dbReference>
<organism evidence="6 7">
    <name type="scientific">Elysia marginata</name>
    <dbReference type="NCBI Taxonomy" id="1093978"/>
    <lineage>
        <taxon>Eukaryota</taxon>
        <taxon>Metazoa</taxon>
        <taxon>Spiralia</taxon>
        <taxon>Lophotrochozoa</taxon>
        <taxon>Mollusca</taxon>
        <taxon>Gastropoda</taxon>
        <taxon>Heterobranchia</taxon>
        <taxon>Euthyneura</taxon>
        <taxon>Panpulmonata</taxon>
        <taxon>Sacoglossa</taxon>
        <taxon>Placobranchoidea</taxon>
        <taxon>Plakobranchidae</taxon>
        <taxon>Elysia</taxon>
    </lineage>
</organism>
<keyword evidence="3" id="KW-0812">Transmembrane</keyword>
<feature type="domain" description="CCAAT-binding factor" evidence="5">
    <location>
        <begin position="274"/>
        <end position="422"/>
    </location>
</feature>
<dbReference type="InterPro" id="IPR005612">
    <property type="entry name" value="CCAAT-binding_factor"/>
</dbReference>
<comment type="caution">
    <text evidence="6">The sequence shown here is derived from an EMBL/GenBank/DDBJ whole genome shotgun (WGS) entry which is preliminary data.</text>
</comment>
<evidence type="ECO:0000313" key="6">
    <source>
        <dbReference type="EMBL" id="GFR90716.1"/>
    </source>
</evidence>
<dbReference type="GO" id="GO:0042254">
    <property type="term" value="P:ribosome biogenesis"/>
    <property type="evidence" value="ECO:0007669"/>
    <property type="project" value="InterPro"/>
</dbReference>
<dbReference type="EMBL" id="BMAT01012373">
    <property type="protein sequence ID" value="GFR90716.1"/>
    <property type="molecule type" value="Genomic_DNA"/>
</dbReference>
<protein>
    <submittedName>
        <fullName evidence="6">Nucleolar complex protein 4 homolog</fullName>
    </submittedName>
</protein>
<evidence type="ECO:0000256" key="2">
    <source>
        <dbReference type="ARBA" id="ARBA00007797"/>
    </source>
</evidence>
<dbReference type="GO" id="GO:0032040">
    <property type="term" value="C:small-subunit processome"/>
    <property type="evidence" value="ECO:0007669"/>
    <property type="project" value="TreeGrafter"/>
</dbReference>
<evidence type="ECO:0000256" key="4">
    <source>
        <dbReference type="ARBA" id="ARBA00022989"/>
    </source>
</evidence>
<dbReference type="Gene3D" id="1.25.10.10">
    <property type="entry name" value="Leucine-rich Repeat Variant"/>
    <property type="match status" value="1"/>
</dbReference>
<comment type="subcellular location">
    <subcellularLocation>
        <location evidence="1">Nucleus membrane</location>
        <topology evidence="1">Multi-pass membrane protein</topology>
    </subcellularLocation>
</comment>
<sequence length="475" mass="53704">MADSVSSTSLVRSIKNKAKKIVTDHKHSNLILDLLKHTQSDDDDTVCASCRATGKVFCHYISTGHLLDTGKSTVAEEDLSKEDQFCAWLKEQFTTAWEILCDHLSNPSEPIAECAMATLVSLLKAEGKQQSSHGFSTKLIEGILRQLLSSEVDQSGLIDLLPAVFEAWGEDNGEICSLCLAHLKNLLKEAEKSPTDKYLSNVWRVLKKIASQELKEKSKRQMTATVCNFLKSQMTTRLYREILVSISSIMEKMSNPLMLTDFLTESFNIGGAISLMSLQGLFLLMTQYNLDYPDFYTKLYSMFEPQVFSARYKARFFMLADTFLTSTHLPSYLVAAFAKRLARLSLHAPTPALYISLPFIMNLISRHPACEVLLHRTEGPSEFDQDPFLPDEPDPKNSKALESCLWELQTLEKHIDPNVAEKAKKRRIAETDLSELLETTVSDNMVSMLPHILTYFMDGRKHFNQKEINNPKILK</sequence>
<evidence type="ECO:0000259" key="5">
    <source>
        <dbReference type="Pfam" id="PF03914"/>
    </source>
</evidence>
<dbReference type="GO" id="GO:0031965">
    <property type="term" value="C:nuclear membrane"/>
    <property type="evidence" value="ECO:0007669"/>
    <property type="project" value="UniProtKB-SubCell"/>
</dbReference>
<dbReference type="InterPro" id="IPR027193">
    <property type="entry name" value="Noc4"/>
</dbReference>
<keyword evidence="4" id="KW-1133">Transmembrane helix</keyword>
<keyword evidence="7" id="KW-1185">Reference proteome</keyword>
<dbReference type="Proteomes" id="UP000762676">
    <property type="component" value="Unassembled WGS sequence"/>
</dbReference>
<keyword evidence="4" id="KW-0472">Membrane</keyword>
<comment type="similarity">
    <text evidence="2">Belongs to the CBF/MAK21 family.</text>
</comment>
<dbReference type="InterPro" id="IPR011989">
    <property type="entry name" value="ARM-like"/>
</dbReference>
<reference evidence="6 7" key="1">
    <citation type="journal article" date="2021" name="Elife">
        <title>Chloroplast acquisition without the gene transfer in kleptoplastic sea slugs, Plakobranchus ocellatus.</title>
        <authorList>
            <person name="Maeda T."/>
            <person name="Takahashi S."/>
            <person name="Yoshida T."/>
            <person name="Shimamura S."/>
            <person name="Takaki Y."/>
            <person name="Nagai Y."/>
            <person name="Toyoda A."/>
            <person name="Suzuki Y."/>
            <person name="Arimoto A."/>
            <person name="Ishii H."/>
            <person name="Satoh N."/>
            <person name="Nishiyama T."/>
            <person name="Hasebe M."/>
            <person name="Maruyama T."/>
            <person name="Minagawa J."/>
            <person name="Obokata J."/>
            <person name="Shigenobu S."/>
        </authorList>
    </citation>
    <scope>NUCLEOTIDE SEQUENCE [LARGE SCALE GENOMIC DNA]</scope>
</reference>
<dbReference type="Pfam" id="PF03914">
    <property type="entry name" value="CBF"/>
    <property type="match status" value="1"/>
</dbReference>
<evidence type="ECO:0000256" key="1">
    <source>
        <dbReference type="ARBA" id="ARBA00004232"/>
    </source>
</evidence>
<dbReference type="PANTHER" id="PTHR12455:SF0">
    <property type="entry name" value="NUCLEOLAR COMPLEX PROTEIN 4 HOMOLOG"/>
    <property type="match status" value="1"/>
</dbReference>